<comment type="caution">
    <text evidence="1">The sequence shown here is derived from an EMBL/GenBank/DDBJ whole genome shotgun (WGS) entry which is preliminary data.</text>
</comment>
<organism evidence="1 2">
    <name type="scientific">Gossypium laxum</name>
    <dbReference type="NCBI Taxonomy" id="34288"/>
    <lineage>
        <taxon>Eukaryota</taxon>
        <taxon>Viridiplantae</taxon>
        <taxon>Streptophyta</taxon>
        <taxon>Embryophyta</taxon>
        <taxon>Tracheophyta</taxon>
        <taxon>Spermatophyta</taxon>
        <taxon>Magnoliopsida</taxon>
        <taxon>eudicotyledons</taxon>
        <taxon>Gunneridae</taxon>
        <taxon>Pentapetalae</taxon>
        <taxon>rosids</taxon>
        <taxon>malvids</taxon>
        <taxon>Malvales</taxon>
        <taxon>Malvaceae</taxon>
        <taxon>Malvoideae</taxon>
        <taxon>Gossypium</taxon>
    </lineage>
</organism>
<dbReference type="InterPro" id="IPR044730">
    <property type="entry name" value="RNase_H-like_dom_plant"/>
</dbReference>
<protein>
    <recommendedName>
        <fullName evidence="3">RNase H type-1 domain-containing protein</fullName>
    </recommendedName>
</protein>
<evidence type="ECO:0000313" key="1">
    <source>
        <dbReference type="EMBL" id="MBA0722775.1"/>
    </source>
</evidence>
<dbReference type="Proteomes" id="UP000593574">
    <property type="component" value="Unassembled WGS sequence"/>
</dbReference>
<dbReference type="InterPro" id="IPR053151">
    <property type="entry name" value="RNase_H-like"/>
</dbReference>
<sequence length="232" mass="26117">MWFLTKRVYRFESSDQNTGWTVLYLTASRGVEPHFFGSHSLKSGASCAKTSYGQSVNLSSHSAVANRACLCGLLAWLLWKNRNLFIFQGKSWSPEEIIITSASWAKHFSLVSRQATDVEIEMTRGEPLAGEWTYLNTDGTVRVDSGAAAAGGVLHDKNGEWILGYNKYLVKAIHESALKTSHSALIKRIHRILSQENSWLLRYIPREKNQSADLIAKLAFREKEDLQLIETP</sequence>
<dbReference type="PANTHER" id="PTHR47723:SF19">
    <property type="entry name" value="POLYNUCLEOTIDYL TRANSFERASE, RIBONUCLEASE H-LIKE SUPERFAMILY PROTEIN"/>
    <property type="match status" value="1"/>
</dbReference>
<gene>
    <name evidence="1" type="ORF">Golax_003421</name>
</gene>
<name>A0A7J9AFJ2_9ROSI</name>
<dbReference type="InterPro" id="IPR012337">
    <property type="entry name" value="RNaseH-like_sf"/>
</dbReference>
<dbReference type="SUPFAM" id="SSF53098">
    <property type="entry name" value="Ribonuclease H-like"/>
    <property type="match status" value="1"/>
</dbReference>
<evidence type="ECO:0000313" key="2">
    <source>
        <dbReference type="Proteomes" id="UP000593574"/>
    </source>
</evidence>
<dbReference type="PANTHER" id="PTHR47723">
    <property type="entry name" value="OS05G0353850 PROTEIN"/>
    <property type="match status" value="1"/>
</dbReference>
<keyword evidence="2" id="KW-1185">Reference proteome</keyword>
<dbReference type="AlphaFoldDB" id="A0A7J9AFJ2"/>
<proteinExistence type="predicted"/>
<dbReference type="EMBL" id="JABEZV010000010">
    <property type="protein sequence ID" value="MBA0722775.1"/>
    <property type="molecule type" value="Genomic_DNA"/>
</dbReference>
<evidence type="ECO:0008006" key="3">
    <source>
        <dbReference type="Google" id="ProtNLM"/>
    </source>
</evidence>
<reference evidence="1 2" key="1">
    <citation type="journal article" date="2019" name="Genome Biol. Evol.">
        <title>Insights into the evolution of the New World diploid cottons (Gossypium, subgenus Houzingenia) based on genome sequencing.</title>
        <authorList>
            <person name="Grover C.E."/>
            <person name="Arick M.A. 2nd"/>
            <person name="Thrash A."/>
            <person name="Conover J.L."/>
            <person name="Sanders W.S."/>
            <person name="Peterson D.G."/>
            <person name="Frelichowski J.E."/>
            <person name="Scheffler J.A."/>
            <person name="Scheffler B.E."/>
            <person name="Wendel J.F."/>
        </authorList>
    </citation>
    <scope>NUCLEOTIDE SEQUENCE [LARGE SCALE GENOMIC DNA]</scope>
    <source>
        <strain evidence="1">4</strain>
        <tissue evidence="1">Leaf</tissue>
    </source>
</reference>
<dbReference type="CDD" id="cd06222">
    <property type="entry name" value="RNase_H_like"/>
    <property type="match status" value="1"/>
</dbReference>
<accession>A0A7J9AFJ2</accession>